<dbReference type="GO" id="GO:0030395">
    <property type="term" value="F:lactose binding"/>
    <property type="evidence" value="ECO:0007669"/>
    <property type="project" value="TreeGrafter"/>
</dbReference>
<feature type="transmembrane region" description="Helical" evidence="8">
    <location>
        <begin position="343"/>
        <end position="361"/>
    </location>
</feature>
<feature type="transmembrane region" description="Helical" evidence="8">
    <location>
        <begin position="281"/>
        <end position="306"/>
    </location>
</feature>
<feature type="transmembrane region" description="Helical" evidence="8">
    <location>
        <begin position="16"/>
        <end position="33"/>
    </location>
</feature>
<dbReference type="InterPro" id="IPR026032">
    <property type="entry name" value="HcaT-like"/>
</dbReference>
<dbReference type="NCBIfam" id="NF037955">
    <property type="entry name" value="mfs"/>
    <property type="match status" value="1"/>
</dbReference>
<gene>
    <name evidence="10" type="ORF">Csp_A09620</name>
</gene>
<dbReference type="Gene3D" id="1.20.1250.20">
    <property type="entry name" value="MFS general substrate transporter like domains"/>
    <property type="match status" value="2"/>
</dbReference>
<feature type="transmembrane region" description="Helical" evidence="8">
    <location>
        <begin position="145"/>
        <end position="165"/>
    </location>
</feature>
<organism evidence="10">
    <name type="scientific">Curvibacter symbiont subsp. Hydra magnipapillata</name>
    <dbReference type="NCBI Taxonomy" id="667019"/>
    <lineage>
        <taxon>Bacteria</taxon>
        <taxon>Pseudomonadati</taxon>
        <taxon>Pseudomonadota</taxon>
        <taxon>Betaproteobacteria</taxon>
        <taxon>Burkholderiales</taxon>
        <taxon>Comamonadaceae</taxon>
        <taxon>Curvibacter</taxon>
    </lineage>
</organism>
<dbReference type="InterPro" id="IPR036259">
    <property type="entry name" value="MFS_trans_sf"/>
</dbReference>
<feature type="transmembrane region" description="Helical" evidence="8">
    <location>
        <begin position="39"/>
        <end position="61"/>
    </location>
</feature>
<evidence type="ECO:0000313" key="10">
    <source>
        <dbReference type="EMBL" id="CBA28934.1"/>
    </source>
</evidence>
<keyword evidence="2" id="KW-0813">Transport</keyword>
<evidence type="ECO:0000256" key="5">
    <source>
        <dbReference type="ARBA" id="ARBA00022692"/>
    </source>
</evidence>
<feature type="transmembrane region" description="Helical" evidence="8">
    <location>
        <begin position="219"/>
        <end position="238"/>
    </location>
</feature>
<protein>
    <recommendedName>
        <fullName evidence="9">Major facilitator superfamily associated domain-containing protein</fullName>
    </recommendedName>
</protein>
<evidence type="ECO:0000259" key="9">
    <source>
        <dbReference type="Pfam" id="PF12832"/>
    </source>
</evidence>
<keyword evidence="6 8" id="KW-1133">Transmembrane helix</keyword>
<dbReference type="PANTHER" id="PTHR23522">
    <property type="entry name" value="BLL5896 PROTEIN"/>
    <property type="match status" value="1"/>
</dbReference>
<keyword evidence="4" id="KW-0997">Cell inner membrane</keyword>
<dbReference type="AlphaFoldDB" id="C9YA11"/>
<dbReference type="Pfam" id="PF12832">
    <property type="entry name" value="MFS_1_like"/>
    <property type="match status" value="1"/>
</dbReference>
<evidence type="ECO:0000256" key="4">
    <source>
        <dbReference type="ARBA" id="ARBA00022519"/>
    </source>
</evidence>
<feature type="transmembrane region" description="Helical" evidence="8">
    <location>
        <begin position="171"/>
        <end position="189"/>
    </location>
</feature>
<keyword evidence="7 8" id="KW-0472">Membrane</keyword>
<dbReference type="PANTHER" id="PTHR23522:SF10">
    <property type="entry name" value="3-PHENYLPROPIONIC ACID TRANSPORTER-RELATED"/>
    <property type="match status" value="1"/>
</dbReference>
<dbReference type="PIRSF" id="PIRSF004925">
    <property type="entry name" value="HcaT"/>
    <property type="match status" value="1"/>
</dbReference>
<feature type="transmembrane region" description="Helical" evidence="8">
    <location>
        <begin position="373"/>
        <end position="392"/>
    </location>
</feature>
<name>C9YA11_CURXX</name>
<dbReference type="InterPro" id="IPR024989">
    <property type="entry name" value="MFS_assoc_dom"/>
</dbReference>
<evidence type="ECO:0000256" key="6">
    <source>
        <dbReference type="ARBA" id="ARBA00022989"/>
    </source>
</evidence>
<comment type="subcellular location">
    <subcellularLocation>
        <location evidence="1">Cell inner membrane</location>
        <topology evidence="1">Multi-pass membrane protein</topology>
    </subcellularLocation>
</comment>
<feature type="transmembrane region" description="Helical" evidence="8">
    <location>
        <begin position="250"/>
        <end position="269"/>
    </location>
</feature>
<proteinExistence type="predicted"/>
<keyword evidence="3" id="KW-1003">Cell membrane</keyword>
<sequence length="402" mass="43500">MSDTPQQAAAPGMRQVLPFAALSAVYCAHGALMNPFLPLWLKSLGLSLVTISVLTSIQAATRMFAPYAWGALSDRTGERARLMQWGAGLALFASAGLWWNGGFWWLGLVLLVIYLQTSGMMPMTEAAVAHVVIRGGVFDTKLYGRVRLWGSLGFMLAVMAAGAWYEHVGMASFPLIVSLSLAALLVFAFRMPDVKEQHAASRSTSAPILPVLAQPVVRWFFASVFFHILSHMGIYSFFSLYLDSLGYSKTMIGVLWAVSVTVEIGWFFTQSRWMPRLSLSGWLVLCAGVMALRMGVTASMASVLWLLAVMQALHALTFAAHHSACIALVSHHFPGSLRGRGQALYTVIGYGVPGVIGGLVGGQLSARWGLQSVFWATAVMAVGAMGCAIRVWRLNHRVATPA</sequence>
<dbReference type="SUPFAM" id="SSF103473">
    <property type="entry name" value="MFS general substrate transporter"/>
    <property type="match status" value="1"/>
</dbReference>
<evidence type="ECO:0000256" key="8">
    <source>
        <dbReference type="SAM" id="Phobius"/>
    </source>
</evidence>
<accession>C9YA11</accession>
<evidence type="ECO:0000256" key="1">
    <source>
        <dbReference type="ARBA" id="ARBA00004429"/>
    </source>
</evidence>
<evidence type="ECO:0000256" key="3">
    <source>
        <dbReference type="ARBA" id="ARBA00022475"/>
    </source>
</evidence>
<feature type="domain" description="Major facilitator superfamily associated" evidence="9">
    <location>
        <begin position="26"/>
        <end position="374"/>
    </location>
</feature>
<keyword evidence="5 8" id="KW-0812">Transmembrane</keyword>
<dbReference type="EMBL" id="FN543104">
    <property type="protein sequence ID" value="CBA28934.1"/>
    <property type="molecule type" value="Genomic_DNA"/>
</dbReference>
<feature type="transmembrane region" description="Helical" evidence="8">
    <location>
        <begin position="312"/>
        <end position="331"/>
    </location>
</feature>
<evidence type="ECO:0000256" key="2">
    <source>
        <dbReference type="ARBA" id="ARBA00022448"/>
    </source>
</evidence>
<dbReference type="GO" id="GO:0005886">
    <property type="term" value="C:plasma membrane"/>
    <property type="evidence" value="ECO:0007669"/>
    <property type="project" value="UniProtKB-SubCell"/>
</dbReference>
<dbReference type="GO" id="GO:0015528">
    <property type="term" value="F:lactose:proton symporter activity"/>
    <property type="evidence" value="ECO:0007669"/>
    <property type="project" value="TreeGrafter"/>
</dbReference>
<evidence type="ECO:0000256" key="7">
    <source>
        <dbReference type="ARBA" id="ARBA00023136"/>
    </source>
</evidence>
<reference evidence="10" key="1">
    <citation type="journal article" date="2010" name="Nature">
        <title>The dynamic genome of Hydra.</title>
        <authorList>
            <person name="Chapman J.A."/>
            <person name="Kirkness E.F."/>
            <person name="Simakov O."/>
            <person name="Hampson S.E."/>
            <person name="Mitros T."/>
            <person name="Weinmaier T."/>
            <person name="Rattei T."/>
            <person name="Balasubramanian P.G."/>
            <person name="Borman J."/>
            <person name="Busam D."/>
            <person name="Disbennett K."/>
            <person name="Pfannkoch C."/>
            <person name="Sumin N."/>
            <person name="Sutton G."/>
            <person name="Viswanathan L."/>
            <person name="Walenz B."/>
            <person name="Goodstein D.M."/>
            <person name="Hellsten U."/>
            <person name="Kawashima T."/>
            <person name="Prochnik S.E."/>
            <person name="Putnam N.H."/>
            <person name="Shu S."/>
            <person name="Blumberg B."/>
            <person name="Dana C.E."/>
            <person name="Gee L."/>
            <person name="Kibler D.F."/>
            <person name="Law L."/>
            <person name="Lindgens D."/>
            <person name="Martinez D.E."/>
            <person name="Peng J."/>
            <person name="Wigge P.A."/>
            <person name="Bertulat B."/>
            <person name="Guder C."/>
            <person name="Nakamura Y."/>
            <person name="Ozbek S."/>
            <person name="Watanabe H."/>
            <person name="Khalturin K."/>
            <person name="Hemmrich G."/>
            <person name="Franke A."/>
            <person name="Augustin R."/>
            <person name="Fraune S."/>
            <person name="Hayakawa E."/>
            <person name="Hayakawa S."/>
            <person name="Hirose M."/>
            <person name="Hwang J."/>
            <person name="Ikeo K."/>
            <person name="Nishimiya-Fujisawa C."/>
            <person name="Ogura A."/>
            <person name="Takahashi T."/>
            <person name="Steinmetz P.R."/>
            <person name="Zhang X."/>
            <person name="Aufschnaiter R."/>
            <person name="Eder M.K."/>
            <person name="Gorny A.K."/>
            <person name="Salvenmoser W."/>
            <person name="Heimberg A.M."/>
            <person name="Wheeler B.M."/>
            <person name="Peterson K.J."/>
            <person name="Boettger A."/>
            <person name="Tischler P."/>
            <person name="Wolf A."/>
            <person name="Gojobori T."/>
            <person name="Remington K.A."/>
            <person name="Strausberg R.L."/>
            <person name="Venter J."/>
            <person name="Technau U."/>
            <person name="Hobmayer B."/>
            <person name="Bosch T.C."/>
            <person name="Holstein T.W."/>
            <person name="Fujisawa T."/>
            <person name="Bode H.R."/>
            <person name="David C.N."/>
            <person name="Rokhsar D.S."/>
            <person name="Steele R.E."/>
        </authorList>
    </citation>
    <scope>NUCLEOTIDE SEQUENCE</scope>
</reference>